<comment type="catalytic activity">
    <reaction evidence="5">
        <text>RX + glutathione = an S-substituted glutathione + a halide anion + H(+)</text>
        <dbReference type="Rhea" id="RHEA:16437"/>
        <dbReference type="ChEBI" id="CHEBI:15378"/>
        <dbReference type="ChEBI" id="CHEBI:16042"/>
        <dbReference type="ChEBI" id="CHEBI:17792"/>
        <dbReference type="ChEBI" id="CHEBI:57925"/>
        <dbReference type="ChEBI" id="CHEBI:90779"/>
        <dbReference type="EC" id="2.5.1.18"/>
    </reaction>
    <physiologicalReaction direction="left-to-right" evidence="5">
        <dbReference type="Rhea" id="RHEA:16438"/>
    </physiologicalReaction>
</comment>
<comment type="subunit">
    <text evidence="11">Homodimer. Interacts with CDK5.</text>
</comment>
<dbReference type="InterPro" id="IPR004045">
    <property type="entry name" value="Glutathione_S-Trfase_N"/>
</dbReference>
<dbReference type="PANTHER" id="PTHR11571:SF141">
    <property type="entry name" value="GLUTATHIONE S-TRANSFERASE"/>
    <property type="match status" value="1"/>
</dbReference>
<name>A0AAV7SWH1_PLEWA</name>
<evidence type="ECO:0000256" key="11">
    <source>
        <dbReference type="ARBA" id="ARBA00062404"/>
    </source>
</evidence>
<dbReference type="InterPro" id="IPR040079">
    <property type="entry name" value="Glutathione_S-Trfase"/>
</dbReference>
<dbReference type="FunFam" id="1.20.1050.10:FF:000053">
    <property type="entry name" value="Glutathione S-transferase P"/>
    <property type="match status" value="1"/>
</dbReference>
<keyword evidence="3" id="KW-0808">Transferase</keyword>
<dbReference type="PRINTS" id="PR01268">
    <property type="entry name" value="GSTRNSFRASEP"/>
</dbReference>
<evidence type="ECO:0000259" key="16">
    <source>
        <dbReference type="PROSITE" id="PS50405"/>
    </source>
</evidence>
<dbReference type="PROSITE" id="PS50405">
    <property type="entry name" value="GST_CTER"/>
    <property type="match status" value="2"/>
</dbReference>
<dbReference type="Pfam" id="PF14497">
    <property type="entry name" value="GST_C_3"/>
    <property type="match status" value="2"/>
</dbReference>
<dbReference type="PROSITE" id="PS50404">
    <property type="entry name" value="GST_NTER"/>
    <property type="match status" value="1"/>
</dbReference>
<feature type="domain" description="GST C-terminal" evidence="16">
    <location>
        <begin position="252"/>
        <end position="374"/>
    </location>
</feature>
<dbReference type="GO" id="GO:0005829">
    <property type="term" value="C:cytosol"/>
    <property type="evidence" value="ECO:0007669"/>
    <property type="project" value="TreeGrafter"/>
</dbReference>
<evidence type="ECO:0000256" key="14">
    <source>
        <dbReference type="SAM" id="MobiDB-lite"/>
    </source>
</evidence>
<dbReference type="Proteomes" id="UP001066276">
    <property type="component" value="Chromosome 4_1"/>
</dbReference>
<evidence type="ECO:0000256" key="8">
    <source>
        <dbReference type="ARBA" id="ARBA00051481"/>
    </source>
</evidence>
<evidence type="ECO:0000256" key="13">
    <source>
        <dbReference type="ARBA" id="ARBA00072930"/>
    </source>
</evidence>
<evidence type="ECO:0000259" key="15">
    <source>
        <dbReference type="PROSITE" id="PS50404"/>
    </source>
</evidence>
<protein>
    <recommendedName>
        <fullName evidence="13">Glutathione S-transferase P</fullName>
        <ecNumber evidence="2">2.5.1.18</ecNumber>
    </recommendedName>
    <alternativeName>
        <fullName evidence="4">GST class-pi</fullName>
    </alternativeName>
</protein>
<dbReference type="InterPro" id="IPR010987">
    <property type="entry name" value="Glutathione-S-Trfase_C-like"/>
</dbReference>
<dbReference type="GO" id="GO:0006749">
    <property type="term" value="P:glutathione metabolic process"/>
    <property type="evidence" value="ECO:0007669"/>
    <property type="project" value="TreeGrafter"/>
</dbReference>
<comment type="function">
    <text evidence="10">Conjugation of reduced glutathione to a wide number of exogenous and endogenous hydrophobic electrophiles. Involved in the formation of glutathione conjugates of both prostaglandin A2 (PGA2) and prostaglandin J2 (PGJ2). Participates in the formation of novel hepoxilin regioisomers. Negatively regulates CDK5 activity via p25/p35 translocation to prevent neurodegeneration.</text>
</comment>
<dbReference type="PANTHER" id="PTHR11571">
    <property type="entry name" value="GLUTATHIONE S-TRANSFERASE"/>
    <property type="match status" value="1"/>
</dbReference>
<keyword evidence="18" id="KW-1185">Reference proteome</keyword>
<feature type="domain" description="GST N-terminal" evidence="15">
    <location>
        <begin position="169"/>
        <end position="250"/>
    </location>
</feature>
<dbReference type="SUPFAM" id="SSF47616">
    <property type="entry name" value="GST C-terminal domain-like"/>
    <property type="match status" value="2"/>
</dbReference>
<comment type="catalytic activity">
    <reaction evidence="6">
        <text>prostaglandin J2 + glutathione = prostaglandin J2-S-(S)-glutathione</text>
        <dbReference type="Rhea" id="RHEA:50808"/>
        <dbReference type="ChEBI" id="CHEBI:57925"/>
        <dbReference type="ChEBI" id="CHEBI:133396"/>
        <dbReference type="ChEBI" id="CHEBI:133772"/>
    </reaction>
    <physiologicalReaction direction="left-to-right" evidence="6">
        <dbReference type="Rhea" id="RHEA:50809"/>
    </physiologicalReaction>
</comment>
<dbReference type="Gene3D" id="1.20.1050.130">
    <property type="match status" value="1"/>
</dbReference>
<feature type="region of interest" description="Disordered" evidence="14">
    <location>
        <begin position="127"/>
        <end position="164"/>
    </location>
</feature>
<dbReference type="GO" id="GO:0004364">
    <property type="term" value="F:glutathione transferase activity"/>
    <property type="evidence" value="ECO:0007669"/>
    <property type="project" value="UniProtKB-EC"/>
</dbReference>
<dbReference type="InterPro" id="IPR050213">
    <property type="entry name" value="GST_superfamily"/>
</dbReference>
<dbReference type="InterPro" id="IPR003082">
    <property type="entry name" value="GST_pi"/>
</dbReference>
<dbReference type="SUPFAM" id="SSF52833">
    <property type="entry name" value="Thioredoxin-like"/>
    <property type="match status" value="1"/>
</dbReference>
<dbReference type="SFLD" id="SFLDS00019">
    <property type="entry name" value="Glutathione_Transferase_(cytos"/>
    <property type="match status" value="1"/>
</dbReference>
<dbReference type="Gene3D" id="1.20.1050.10">
    <property type="match status" value="1"/>
</dbReference>
<dbReference type="EMBL" id="JANPWB010000007">
    <property type="protein sequence ID" value="KAJ1168308.1"/>
    <property type="molecule type" value="Genomic_DNA"/>
</dbReference>
<evidence type="ECO:0000256" key="2">
    <source>
        <dbReference type="ARBA" id="ARBA00012452"/>
    </source>
</evidence>
<organism evidence="17 18">
    <name type="scientific">Pleurodeles waltl</name>
    <name type="common">Iberian ribbed newt</name>
    <dbReference type="NCBI Taxonomy" id="8319"/>
    <lineage>
        <taxon>Eukaryota</taxon>
        <taxon>Metazoa</taxon>
        <taxon>Chordata</taxon>
        <taxon>Craniata</taxon>
        <taxon>Vertebrata</taxon>
        <taxon>Euteleostomi</taxon>
        <taxon>Amphibia</taxon>
        <taxon>Batrachia</taxon>
        <taxon>Caudata</taxon>
        <taxon>Salamandroidea</taxon>
        <taxon>Salamandridae</taxon>
        <taxon>Pleurodelinae</taxon>
        <taxon>Pleurodeles</taxon>
    </lineage>
</organism>
<gene>
    <name evidence="17" type="ORF">NDU88_000238</name>
</gene>
<dbReference type="Gene3D" id="3.40.30.10">
    <property type="entry name" value="Glutaredoxin"/>
    <property type="match status" value="1"/>
</dbReference>
<evidence type="ECO:0000256" key="10">
    <source>
        <dbReference type="ARBA" id="ARBA00056425"/>
    </source>
</evidence>
<comment type="catalytic activity">
    <reaction evidence="7">
        <text>11(S)-hydroxy-14(S),15(S)-epoxy-(5Z,8Z,12E)-eicosatrienoate + glutathione = (11S,15S)-dihydroxy-14(R)-S-glutathionyl-(5Z,8Z,12E)-eicosatrienoate</text>
        <dbReference type="Rhea" id="RHEA:50260"/>
        <dbReference type="ChEBI" id="CHEBI:57925"/>
        <dbReference type="ChEBI" id="CHEBI:132200"/>
        <dbReference type="ChEBI" id="CHEBI:132201"/>
    </reaction>
    <physiologicalReaction direction="left-to-right" evidence="7">
        <dbReference type="Rhea" id="RHEA:50261"/>
    </physiologicalReaction>
</comment>
<dbReference type="Pfam" id="PF02798">
    <property type="entry name" value="GST_N"/>
    <property type="match status" value="1"/>
</dbReference>
<evidence type="ECO:0000256" key="4">
    <source>
        <dbReference type="ARBA" id="ARBA00032759"/>
    </source>
</evidence>
<evidence type="ECO:0000256" key="7">
    <source>
        <dbReference type="ARBA" id="ARBA00050398"/>
    </source>
</evidence>
<comment type="caution">
    <text evidence="17">The sequence shown here is derived from an EMBL/GenBank/DDBJ whole genome shotgun (WGS) entry which is preliminary data.</text>
</comment>
<evidence type="ECO:0000256" key="5">
    <source>
        <dbReference type="ARBA" id="ARBA00049385"/>
    </source>
</evidence>
<evidence type="ECO:0000256" key="6">
    <source>
        <dbReference type="ARBA" id="ARBA00050230"/>
    </source>
</evidence>
<accession>A0AAV7SWH1</accession>
<evidence type="ECO:0000256" key="9">
    <source>
        <dbReference type="ARBA" id="ARBA00051593"/>
    </source>
</evidence>
<evidence type="ECO:0000256" key="12">
    <source>
        <dbReference type="ARBA" id="ARBA00066100"/>
    </source>
</evidence>
<dbReference type="InterPro" id="IPR004046">
    <property type="entry name" value="GST_C"/>
</dbReference>
<comment type="catalytic activity">
    <reaction evidence="9">
        <text>prostaglandin J2 + glutathione = prostaglandin J2-S-(R)-glutathione</text>
        <dbReference type="Rhea" id="RHEA:50804"/>
        <dbReference type="ChEBI" id="CHEBI:57925"/>
        <dbReference type="ChEBI" id="CHEBI:133396"/>
        <dbReference type="ChEBI" id="CHEBI:133771"/>
    </reaction>
    <physiologicalReaction direction="left-to-right" evidence="9">
        <dbReference type="Rhea" id="RHEA:50805"/>
    </physiologicalReaction>
</comment>
<dbReference type="CDD" id="cd03076">
    <property type="entry name" value="GST_N_Pi"/>
    <property type="match status" value="1"/>
</dbReference>
<comment type="similarity">
    <text evidence="1">Belongs to the GST superfamily. Pi family.</text>
</comment>
<evidence type="ECO:0000256" key="3">
    <source>
        <dbReference type="ARBA" id="ARBA00022679"/>
    </source>
</evidence>
<dbReference type="SFLD" id="SFLDG00363">
    <property type="entry name" value="AMPS_(cytGST):_Alpha-__Mu-__Pi"/>
    <property type="match status" value="1"/>
</dbReference>
<comment type="subunit">
    <text evidence="12">homodimer.</text>
</comment>
<evidence type="ECO:0000313" key="17">
    <source>
        <dbReference type="EMBL" id="KAJ1168308.1"/>
    </source>
</evidence>
<evidence type="ECO:0000256" key="1">
    <source>
        <dbReference type="ARBA" id="ARBA00007297"/>
    </source>
</evidence>
<proteinExistence type="inferred from homology"/>
<sequence length="377" mass="43075">MRYLGRKHGLYGRNDKEAALIDMTSDGLDDLRTSYLRMIYLDYDNGKAKYIENLPNQLAPFEKLLSQNNEGRGFIVGSKISYVDYCMLDILQINLVLAPDSLKDFPLLAAHMDRIASRPKLKAYLESEARKNRPINSNEEADTSRGGRHQKLSKTPAPRFRRQEKASMAQYTITYFPVQGRSEPIRLLLTDQGAQWKDEVVPIEDWMGGKSPLKKEAVFGQLPKFQDGDLTMYQSNAILRYLGRKYGLYGKNDKEAAVIDMVNDGLEDFRLKYVRLIFTEYDTGKDKYIADLPNQLGPFERILSKHPGGFVNGSQISYADYNLLHILHLHLKLAPGCLSEFPLLKAFVAKMEARPKLKSYLESDACKRRPAHPKDKQ</sequence>
<dbReference type="InterPro" id="IPR036249">
    <property type="entry name" value="Thioredoxin-like_sf"/>
</dbReference>
<reference evidence="17" key="1">
    <citation type="journal article" date="2022" name="bioRxiv">
        <title>Sequencing and chromosome-scale assembly of the giantPleurodeles waltlgenome.</title>
        <authorList>
            <person name="Brown T."/>
            <person name="Elewa A."/>
            <person name="Iarovenko S."/>
            <person name="Subramanian E."/>
            <person name="Araus A.J."/>
            <person name="Petzold A."/>
            <person name="Susuki M."/>
            <person name="Suzuki K.-i.T."/>
            <person name="Hayashi T."/>
            <person name="Toyoda A."/>
            <person name="Oliveira C."/>
            <person name="Osipova E."/>
            <person name="Leigh N.D."/>
            <person name="Simon A."/>
            <person name="Yun M.H."/>
        </authorList>
    </citation>
    <scope>NUCLEOTIDE SEQUENCE</scope>
    <source>
        <strain evidence="17">20211129_DDA</strain>
        <tissue evidence="17">Liver</tissue>
    </source>
</reference>
<dbReference type="SFLD" id="SFLDG01205">
    <property type="entry name" value="AMPS.1"/>
    <property type="match status" value="1"/>
</dbReference>
<dbReference type="InterPro" id="IPR036282">
    <property type="entry name" value="Glutathione-S-Trfase_C_sf"/>
</dbReference>
<dbReference type="AlphaFoldDB" id="A0AAV7SWH1"/>
<dbReference type="FunFam" id="1.20.1050.10:FF:000020">
    <property type="entry name" value="Glutathione S-transferase P 1"/>
    <property type="match status" value="1"/>
</dbReference>
<feature type="domain" description="GST C-terminal" evidence="16">
    <location>
        <begin position="14"/>
        <end position="135"/>
    </location>
</feature>
<evidence type="ECO:0000313" key="18">
    <source>
        <dbReference type="Proteomes" id="UP001066276"/>
    </source>
</evidence>
<comment type="catalytic activity">
    <reaction evidence="8">
        <text>prostaglandin A2 + glutathione = prostaglandin A2-S-(S)-glutathione</text>
        <dbReference type="Rhea" id="RHEA:50800"/>
        <dbReference type="ChEBI" id="CHEBI:57925"/>
        <dbReference type="ChEBI" id="CHEBI:133370"/>
        <dbReference type="ChEBI" id="CHEBI:133769"/>
    </reaction>
    <physiologicalReaction direction="left-to-right" evidence="8">
        <dbReference type="Rhea" id="RHEA:50801"/>
    </physiologicalReaction>
</comment>
<dbReference type="EC" id="2.5.1.18" evidence="2"/>